<reference evidence="1" key="1">
    <citation type="journal article" date="2022" name="G3 (Bethesda)">
        <title>High quality genome of the basidiomycete yeast Dioszegia hungarica PDD-24b-2 isolated from cloud water.</title>
        <authorList>
            <person name="Jarrige D."/>
            <person name="Haridas S."/>
            <person name="Bleykasten-Grosshans C."/>
            <person name="Joly M."/>
            <person name="Nadalig T."/>
            <person name="Sancelme M."/>
            <person name="Vuilleumier S."/>
            <person name="Grigoriev I.V."/>
            <person name="Amato P."/>
            <person name="Bringel F."/>
        </authorList>
    </citation>
    <scope>NUCLEOTIDE SEQUENCE</scope>
    <source>
        <strain evidence="1">PDD-24b-2</strain>
    </source>
</reference>
<sequence>MSGIISCKRRSDRSFLRLRMPLEEEIDPAHYILAHISNAHSKLDVSRFTTLGNDGLAAVLGRLSVSPGGSRGLVNKWEMMSFRICELGDMGLAALLALSLAGNRGLLSKSVVTLFDSLSSSTLATLNLSDCDLGPEVVEAIGKYLCSTRSRTLRRLVLSRNRFGLEEIRGIVDADAGEDEKVKQELARLHTLYRRNKDLADRVKQAAARCLPYARILLNATPDTSLHPSTPSDTTSPCFRLLDLPFELVVHITRHTSGDPTALSDAQFLRLQQEAEGREGLARAIKQGATVLKETMAFHELNRGLRPRPRLTEEDWRLPMRAEDLAHIHDRLKADWLKAVDCEKWECNV</sequence>
<dbReference type="Pfam" id="PF13516">
    <property type="entry name" value="LRR_6"/>
    <property type="match status" value="1"/>
</dbReference>
<dbReference type="Gene3D" id="3.80.10.10">
    <property type="entry name" value="Ribonuclease Inhibitor"/>
    <property type="match status" value="1"/>
</dbReference>
<proteinExistence type="predicted"/>
<accession>A0AA38H6T9</accession>
<evidence type="ECO:0000313" key="2">
    <source>
        <dbReference type="Proteomes" id="UP001164286"/>
    </source>
</evidence>
<comment type="caution">
    <text evidence="1">The sequence shown here is derived from an EMBL/GenBank/DDBJ whole genome shotgun (WGS) entry which is preliminary data.</text>
</comment>
<gene>
    <name evidence="1" type="ORF">MKK02DRAFT_39335</name>
</gene>
<name>A0AA38H6T9_9TREE</name>
<keyword evidence="2" id="KW-1185">Reference proteome</keyword>
<dbReference type="InterPro" id="IPR032675">
    <property type="entry name" value="LRR_dom_sf"/>
</dbReference>
<dbReference type="RefSeq" id="XP_052943131.1">
    <property type="nucleotide sequence ID" value="XM_053090542.1"/>
</dbReference>
<dbReference type="InterPro" id="IPR001611">
    <property type="entry name" value="Leu-rich_rpt"/>
</dbReference>
<evidence type="ECO:0000313" key="1">
    <source>
        <dbReference type="EMBL" id="KAI9633354.1"/>
    </source>
</evidence>
<organism evidence="1 2">
    <name type="scientific">Dioszegia hungarica</name>
    <dbReference type="NCBI Taxonomy" id="4972"/>
    <lineage>
        <taxon>Eukaryota</taxon>
        <taxon>Fungi</taxon>
        <taxon>Dikarya</taxon>
        <taxon>Basidiomycota</taxon>
        <taxon>Agaricomycotina</taxon>
        <taxon>Tremellomycetes</taxon>
        <taxon>Tremellales</taxon>
        <taxon>Bulleribasidiaceae</taxon>
        <taxon>Dioszegia</taxon>
    </lineage>
</organism>
<dbReference type="AlphaFoldDB" id="A0AA38H6T9"/>
<dbReference type="Proteomes" id="UP001164286">
    <property type="component" value="Unassembled WGS sequence"/>
</dbReference>
<dbReference type="SUPFAM" id="SSF52047">
    <property type="entry name" value="RNI-like"/>
    <property type="match status" value="1"/>
</dbReference>
<dbReference type="EMBL" id="JAKWFO010000011">
    <property type="protein sequence ID" value="KAI9633354.1"/>
    <property type="molecule type" value="Genomic_DNA"/>
</dbReference>
<protein>
    <recommendedName>
        <fullName evidence="3">RNI-like protein</fullName>
    </recommendedName>
</protein>
<evidence type="ECO:0008006" key="3">
    <source>
        <dbReference type="Google" id="ProtNLM"/>
    </source>
</evidence>
<dbReference type="GeneID" id="77729747"/>